<keyword evidence="3" id="KW-1185">Reference proteome</keyword>
<proteinExistence type="predicted"/>
<feature type="domain" description="HTH cro/C1-type" evidence="1">
    <location>
        <begin position="19"/>
        <end position="75"/>
    </location>
</feature>
<dbReference type="Proteomes" id="UP000308713">
    <property type="component" value="Unassembled WGS sequence"/>
</dbReference>
<dbReference type="CDD" id="cd00093">
    <property type="entry name" value="HTH_XRE"/>
    <property type="match status" value="1"/>
</dbReference>
<dbReference type="RefSeq" id="WP_139695101.1">
    <property type="nucleotide sequence ID" value="NZ_CP074074.1"/>
</dbReference>
<dbReference type="Gene3D" id="1.10.260.40">
    <property type="entry name" value="lambda repressor-like DNA-binding domains"/>
    <property type="match status" value="1"/>
</dbReference>
<accession>A0A5C4SQ83</accession>
<dbReference type="EMBL" id="VDCS01000003">
    <property type="protein sequence ID" value="TNJ46086.1"/>
    <property type="molecule type" value="Genomic_DNA"/>
</dbReference>
<dbReference type="InterPro" id="IPR010982">
    <property type="entry name" value="Lambda_DNA-bd_dom_sf"/>
</dbReference>
<sequence>MGKLKPEDIALNTSIALRIKELRIKANPNQSKFADKHFIDRQIVSRWENINDKRGVSIHTINRFCKMVNISLKEFFDSDLFLG</sequence>
<gene>
    <name evidence="2" type="ORF">FGF67_03585</name>
</gene>
<dbReference type="AlphaFoldDB" id="A0A5C4SQ83"/>
<organism evidence="2 3">
    <name type="scientific">Allotamlana fucoidanivorans</name>
    <dbReference type="NCBI Taxonomy" id="2583814"/>
    <lineage>
        <taxon>Bacteria</taxon>
        <taxon>Pseudomonadati</taxon>
        <taxon>Bacteroidota</taxon>
        <taxon>Flavobacteriia</taxon>
        <taxon>Flavobacteriales</taxon>
        <taxon>Flavobacteriaceae</taxon>
        <taxon>Allotamlana</taxon>
    </lineage>
</organism>
<reference evidence="2 3" key="1">
    <citation type="submission" date="2019-05" db="EMBL/GenBank/DDBJ databases">
        <title>Tamlana fucoidanivorans sp. nov., isolated from the surface of algae collected from Fujian province in China.</title>
        <authorList>
            <person name="Li J."/>
        </authorList>
    </citation>
    <scope>NUCLEOTIDE SEQUENCE [LARGE SCALE GENOMIC DNA]</scope>
    <source>
        <strain evidence="2 3">CW2-9</strain>
    </source>
</reference>
<dbReference type="InterPro" id="IPR001387">
    <property type="entry name" value="Cro/C1-type_HTH"/>
</dbReference>
<dbReference type="OrthoDB" id="1263042at2"/>
<evidence type="ECO:0000313" key="2">
    <source>
        <dbReference type="EMBL" id="TNJ46086.1"/>
    </source>
</evidence>
<evidence type="ECO:0000313" key="3">
    <source>
        <dbReference type="Proteomes" id="UP000308713"/>
    </source>
</evidence>
<comment type="caution">
    <text evidence="2">The sequence shown here is derived from an EMBL/GenBank/DDBJ whole genome shotgun (WGS) entry which is preliminary data.</text>
</comment>
<dbReference type="GO" id="GO:0003677">
    <property type="term" value="F:DNA binding"/>
    <property type="evidence" value="ECO:0007669"/>
    <property type="project" value="InterPro"/>
</dbReference>
<protein>
    <submittedName>
        <fullName evidence="2">Helix-turn-helix transcriptional regulator</fullName>
    </submittedName>
</protein>
<dbReference type="SUPFAM" id="SSF47413">
    <property type="entry name" value="lambda repressor-like DNA-binding domains"/>
    <property type="match status" value="1"/>
</dbReference>
<dbReference type="Pfam" id="PF13443">
    <property type="entry name" value="HTH_26"/>
    <property type="match status" value="1"/>
</dbReference>
<name>A0A5C4SQ83_9FLAO</name>
<evidence type="ECO:0000259" key="1">
    <source>
        <dbReference type="PROSITE" id="PS50943"/>
    </source>
</evidence>
<dbReference type="PROSITE" id="PS50943">
    <property type="entry name" value="HTH_CROC1"/>
    <property type="match status" value="1"/>
</dbReference>